<accession>A0A0E9RRU5</accession>
<sequence>MQDGCLQIIPCCSQFVHIFKWVCVYSVCAYIPKMFSK</sequence>
<evidence type="ECO:0000313" key="1">
    <source>
        <dbReference type="EMBL" id="JAH31896.1"/>
    </source>
</evidence>
<dbReference type="EMBL" id="GBXM01076681">
    <property type="protein sequence ID" value="JAH31896.1"/>
    <property type="molecule type" value="Transcribed_RNA"/>
</dbReference>
<reference evidence="1" key="2">
    <citation type="journal article" date="2015" name="Fish Shellfish Immunol.">
        <title>Early steps in the European eel (Anguilla anguilla)-Vibrio vulnificus interaction in the gills: Role of the RtxA13 toxin.</title>
        <authorList>
            <person name="Callol A."/>
            <person name="Pajuelo D."/>
            <person name="Ebbesson L."/>
            <person name="Teles M."/>
            <person name="MacKenzie S."/>
            <person name="Amaro C."/>
        </authorList>
    </citation>
    <scope>NUCLEOTIDE SEQUENCE</scope>
</reference>
<organism evidence="1">
    <name type="scientific">Anguilla anguilla</name>
    <name type="common">European freshwater eel</name>
    <name type="synonym">Muraena anguilla</name>
    <dbReference type="NCBI Taxonomy" id="7936"/>
    <lineage>
        <taxon>Eukaryota</taxon>
        <taxon>Metazoa</taxon>
        <taxon>Chordata</taxon>
        <taxon>Craniata</taxon>
        <taxon>Vertebrata</taxon>
        <taxon>Euteleostomi</taxon>
        <taxon>Actinopterygii</taxon>
        <taxon>Neopterygii</taxon>
        <taxon>Teleostei</taxon>
        <taxon>Anguilliformes</taxon>
        <taxon>Anguillidae</taxon>
        <taxon>Anguilla</taxon>
    </lineage>
</organism>
<reference evidence="1" key="1">
    <citation type="submission" date="2014-11" db="EMBL/GenBank/DDBJ databases">
        <authorList>
            <person name="Amaro Gonzalez C."/>
        </authorList>
    </citation>
    <scope>NUCLEOTIDE SEQUENCE</scope>
</reference>
<dbReference type="AlphaFoldDB" id="A0A0E9RRU5"/>
<name>A0A0E9RRU5_ANGAN</name>
<protein>
    <submittedName>
        <fullName evidence="1">Uncharacterized protein</fullName>
    </submittedName>
</protein>
<proteinExistence type="predicted"/>